<dbReference type="Gene3D" id="2.150.10.10">
    <property type="entry name" value="Serralysin-like metalloprotease, C-terminal"/>
    <property type="match status" value="3"/>
</dbReference>
<comment type="subcellular location">
    <subcellularLocation>
        <location evidence="1">Secreted</location>
    </subcellularLocation>
</comment>
<dbReference type="EMBL" id="QZCG01000005">
    <property type="protein sequence ID" value="RJE85956.1"/>
    <property type="molecule type" value="Genomic_DNA"/>
</dbReference>
<name>A0A418SYE1_9RHOB</name>
<dbReference type="RefSeq" id="WP_119748170.1">
    <property type="nucleotide sequence ID" value="NZ_QZCG01000005.1"/>
</dbReference>
<dbReference type="GO" id="GO:0005509">
    <property type="term" value="F:calcium ion binding"/>
    <property type="evidence" value="ECO:0007669"/>
    <property type="project" value="InterPro"/>
</dbReference>
<keyword evidence="5" id="KW-1185">Reference proteome</keyword>
<dbReference type="PRINTS" id="PR00313">
    <property type="entry name" value="CABNDNGRPT"/>
</dbReference>
<evidence type="ECO:0000313" key="5">
    <source>
        <dbReference type="Proteomes" id="UP000284202"/>
    </source>
</evidence>
<dbReference type="OrthoDB" id="7771052at2"/>
<dbReference type="Pfam" id="PF00353">
    <property type="entry name" value="HemolysinCabind"/>
    <property type="match status" value="2"/>
</dbReference>
<dbReference type="Proteomes" id="UP000284202">
    <property type="component" value="Unassembled WGS sequence"/>
</dbReference>
<gene>
    <name evidence="4" type="ORF">D3P04_09490</name>
</gene>
<accession>A0A418SYE1</accession>
<feature type="region of interest" description="Disordered" evidence="3">
    <location>
        <begin position="29"/>
        <end position="54"/>
    </location>
</feature>
<evidence type="ECO:0000256" key="3">
    <source>
        <dbReference type="SAM" id="MobiDB-lite"/>
    </source>
</evidence>
<dbReference type="InterPro" id="IPR011049">
    <property type="entry name" value="Serralysin-like_metalloprot_C"/>
</dbReference>
<proteinExistence type="predicted"/>
<dbReference type="SUPFAM" id="SSF51120">
    <property type="entry name" value="beta-Roll"/>
    <property type="match status" value="1"/>
</dbReference>
<organism evidence="4 5">
    <name type="scientific">Paracoccus onubensis</name>
    <dbReference type="NCBI Taxonomy" id="1675788"/>
    <lineage>
        <taxon>Bacteria</taxon>
        <taxon>Pseudomonadati</taxon>
        <taxon>Pseudomonadota</taxon>
        <taxon>Alphaproteobacteria</taxon>
        <taxon>Rhodobacterales</taxon>
        <taxon>Paracoccaceae</taxon>
        <taxon>Paracoccus</taxon>
    </lineage>
</organism>
<evidence type="ECO:0000256" key="2">
    <source>
        <dbReference type="ARBA" id="ARBA00022525"/>
    </source>
</evidence>
<dbReference type="PANTHER" id="PTHR38340">
    <property type="entry name" value="S-LAYER PROTEIN"/>
    <property type="match status" value="1"/>
</dbReference>
<evidence type="ECO:0000256" key="1">
    <source>
        <dbReference type="ARBA" id="ARBA00004613"/>
    </source>
</evidence>
<reference evidence="5" key="1">
    <citation type="submission" date="2018-09" db="EMBL/GenBank/DDBJ databases">
        <title>Acidovorax cavernicola nov. sp. isolated from Gruta de las Maravillas (Aracena, Spain).</title>
        <authorList>
            <person name="Jurado V."/>
            <person name="Gutierrez-Patricio S."/>
            <person name="Gonzalez-Pimentel J.L."/>
            <person name="Miller A.Z."/>
            <person name="Laiz L."/>
            <person name="Saiz-Jimenez C."/>
        </authorList>
    </citation>
    <scope>NUCLEOTIDE SEQUENCE [LARGE SCALE GENOMIC DNA]</scope>
    <source>
        <strain evidence="5">1011MAR3C25</strain>
    </source>
</reference>
<comment type="caution">
    <text evidence="4">The sequence shown here is derived from an EMBL/GenBank/DDBJ whole genome shotgun (WGS) entry which is preliminary data.</text>
</comment>
<protein>
    <submittedName>
        <fullName evidence="4">Calcium-binding protein</fullName>
    </submittedName>
</protein>
<keyword evidence="2" id="KW-0964">Secreted</keyword>
<dbReference type="PANTHER" id="PTHR38340:SF1">
    <property type="entry name" value="S-LAYER PROTEIN"/>
    <property type="match status" value="1"/>
</dbReference>
<dbReference type="GO" id="GO:0005576">
    <property type="term" value="C:extracellular region"/>
    <property type="evidence" value="ECO:0007669"/>
    <property type="project" value="UniProtKB-SubCell"/>
</dbReference>
<evidence type="ECO:0000313" key="4">
    <source>
        <dbReference type="EMBL" id="RJE85956.1"/>
    </source>
</evidence>
<dbReference type="InterPro" id="IPR050557">
    <property type="entry name" value="RTX_toxin/Mannuronan_C5-epim"/>
</dbReference>
<dbReference type="PROSITE" id="PS00330">
    <property type="entry name" value="HEMOLYSIN_CALCIUM"/>
    <property type="match status" value="1"/>
</dbReference>
<dbReference type="InterPro" id="IPR001343">
    <property type="entry name" value="Hemolysn_Ca-bd"/>
</dbReference>
<dbReference type="AlphaFoldDB" id="A0A418SYE1"/>
<dbReference type="InterPro" id="IPR018511">
    <property type="entry name" value="Hemolysin-typ_Ca-bd_CS"/>
</dbReference>
<sequence length="326" mass="34205">MFDQYSMHLMSWWALFGLTLTLGISLSDDDDNNSSSPGPDPVPEPFQGREDFDPNAYDEIWVGGSDGDALTADRDVSHAMAGLGGNDTLTGSYERDYILGGAGDDEIMSRLDSDIVYAGDGNDFVNSGWQNDFVSGGRGDDTINGLYGNDALLGDEGNDQIIGFDGLDTIDGGAGNDTLSGFKTGQAAVSNEANADADGADILIGGDGDDELWLAAADTGAGGEGADTFITDHRFGIDEGSAIISDYNADEDQIYLLVDPTPEGEEPPEITQNVSENGEDRLILVNGVEVAQVTGAGAGDDLDIQTVTEFPSEDEPQPEEQPVPVA</sequence>